<dbReference type="InterPro" id="IPR001137">
    <property type="entry name" value="Glyco_hydro_11"/>
</dbReference>
<evidence type="ECO:0000313" key="17">
    <source>
        <dbReference type="EMBL" id="AEO63100.1"/>
    </source>
</evidence>
<organism evidence="17 18">
    <name type="scientific">Thermothielavioides terrestris (strain ATCC 38088 / NRRL 8126)</name>
    <name type="common">Thielavia terrestris</name>
    <dbReference type="NCBI Taxonomy" id="578455"/>
    <lineage>
        <taxon>Eukaryota</taxon>
        <taxon>Fungi</taxon>
        <taxon>Dikarya</taxon>
        <taxon>Ascomycota</taxon>
        <taxon>Pezizomycotina</taxon>
        <taxon>Sordariomycetes</taxon>
        <taxon>Sordariomycetidae</taxon>
        <taxon>Sordariales</taxon>
        <taxon>Chaetomiaceae</taxon>
        <taxon>Thermothielavioides</taxon>
        <taxon>Thermothielavioides terrestris</taxon>
    </lineage>
</organism>
<evidence type="ECO:0000256" key="12">
    <source>
        <dbReference type="RuleBase" id="RU362015"/>
    </source>
</evidence>
<dbReference type="PROSITE" id="PS00562">
    <property type="entry name" value="CBM1_1"/>
    <property type="match status" value="1"/>
</dbReference>
<dbReference type="PANTHER" id="PTHR46828">
    <property type="entry name" value="ENDO-1,4-BETA-XYLANASE A-RELATED"/>
    <property type="match status" value="1"/>
</dbReference>
<dbReference type="GO" id="GO:0045493">
    <property type="term" value="P:xylan catabolic process"/>
    <property type="evidence" value="ECO:0007669"/>
    <property type="project" value="UniProtKB-UniRule"/>
</dbReference>
<evidence type="ECO:0000256" key="13">
    <source>
        <dbReference type="SAM" id="MobiDB-lite"/>
    </source>
</evidence>
<dbReference type="EC" id="3.2.1.8" evidence="4 11"/>
<evidence type="ECO:0000256" key="1">
    <source>
        <dbReference type="ARBA" id="ARBA00000681"/>
    </source>
</evidence>
<evidence type="ECO:0000259" key="16">
    <source>
        <dbReference type="PROSITE" id="PS51761"/>
    </source>
</evidence>
<feature type="compositionally biased region" description="Gly residues" evidence="13">
    <location>
        <begin position="229"/>
        <end position="254"/>
    </location>
</feature>
<dbReference type="UniPathway" id="UPA00114"/>
<dbReference type="eggNOG" id="ENOG502RXA7">
    <property type="taxonomic scope" value="Eukaryota"/>
</dbReference>
<dbReference type="OrthoDB" id="5207523at2759"/>
<dbReference type="GO" id="GO:0005576">
    <property type="term" value="C:extracellular region"/>
    <property type="evidence" value="ECO:0007669"/>
    <property type="project" value="InterPro"/>
</dbReference>
<evidence type="ECO:0000313" key="18">
    <source>
        <dbReference type="Proteomes" id="UP000008181"/>
    </source>
</evidence>
<keyword evidence="7 11" id="KW-0378">Hydrolase</keyword>
<dbReference type="InterPro" id="IPR035971">
    <property type="entry name" value="CBD_sf"/>
</dbReference>
<keyword evidence="10 11" id="KW-0624">Polysaccharide degradation</keyword>
<reference evidence="17 18" key="1">
    <citation type="journal article" date="2011" name="Nat. Biotechnol.">
        <title>Comparative genomic analysis of the thermophilic biomass-degrading fungi Myceliophthora thermophila and Thielavia terrestris.</title>
        <authorList>
            <person name="Berka R.M."/>
            <person name="Grigoriev I.V."/>
            <person name="Otillar R."/>
            <person name="Salamov A."/>
            <person name="Grimwood J."/>
            <person name="Reid I."/>
            <person name="Ishmael N."/>
            <person name="John T."/>
            <person name="Darmond C."/>
            <person name="Moisan M.-C."/>
            <person name="Henrissat B."/>
            <person name="Coutinho P.M."/>
            <person name="Lombard V."/>
            <person name="Natvig D.O."/>
            <person name="Lindquist E."/>
            <person name="Schmutz J."/>
            <person name="Lucas S."/>
            <person name="Harris P."/>
            <person name="Powlowski J."/>
            <person name="Bellemare A."/>
            <person name="Taylor D."/>
            <person name="Butler G."/>
            <person name="de Vries R.P."/>
            <person name="Allijn I.E."/>
            <person name="van den Brink J."/>
            <person name="Ushinsky S."/>
            <person name="Storms R."/>
            <person name="Powell A.J."/>
            <person name="Paulsen I.T."/>
            <person name="Elbourne L.D.H."/>
            <person name="Baker S.E."/>
            <person name="Magnuson J."/>
            <person name="LaBoissiere S."/>
            <person name="Clutterbuck A.J."/>
            <person name="Martinez D."/>
            <person name="Wogulis M."/>
            <person name="de Leon A.L."/>
            <person name="Rey M.W."/>
            <person name="Tsang A."/>
        </authorList>
    </citation>
    <scope>NUCLEOTIDE SEQUENCE [LARGE SCALE GENOMIC DNA]</scope>
    <source>
        <strain evidence="18">ATCC 38088 / NRRL 8126</strain>
    </source>
</reference>
<dbReference type="InterPro" id="IPR033123">
    <property type="entry name" value="GH11_dom"/>
</dbReference>
<evidence type="ECO:0000256" key="5">
    <source>
        <dbReference type="ARBA" id="ARBA00022651"/>
    </source>
</evidence>
<comment type="catalytic activity">
    <reaction evidence="1 11 12">
        <text>Endohydrolysis of (1-&gt;4)-beta-D-xylosidic linkages in xylans.</text>
        <dbReference type="EC" id="3.2.1.8"/>
    </reaction>
</comment>
<evidence type="ECO:0000259" key="15">
    <source>
        <dbReference type="PROSITE" id="PS51164"/>
    </source>
</evidence>
<name>G2QWT6_THETT</name>
<accession>G2QWT6</accession>
<feature type="domain" description="GH11" evidence="16">
    <location>
        <begin position="40"/>
        <end position="227"/>
    </location>
</feature>
<dbReference type="InterPro" id="IPR013319">
    <property type="entry name" value="GH11/12"/>
</dbReference>
<proteinExistence type="inferred from homology"/>
<feature type="domain" description="CBM1" evidence="15">
    <location>
        <begin position="261"/>
        <end position="296"/>
    </location>
</feature>
<dbReference type="SMR" id="G2QWT6"/>
<dbReference type="SMART" id="SM00236">
    <property type="entry name" value="fCBD"/>
    <property type="match status" value="1"/>
</dbReference>
<feature type="chain" id="PRO_5003436022" description="Endo-1,4-beta-xylanase" evidence="14">
    <location>
        <begin position="20"/>
        <end position="297"/>
    </location>
</feature>
<feature type="active site" description="Proton donor" evidence="11">
    <location>
        <position position="214"/>
    </location>
</feature>
<dbReference type="KEGG" id="ttt:THITE_2107967"/>
<evidence type="ECO:0000256" key="6">
    <source>
        <dbReference type="ARBA" id="ARBA00022729"/>
    </source>
</evidence>
<protein>
    <recommendedName>
        <fullName evidence="4 11">Endo-1,4-beta-xylanase</fullName>
        <ecNumber evidence="4 11">3.2.1.8</ecNumber>
    </recommendedName>
</protein>
<sequence length="297" mass="30585">MVGFSNIVLGLSAAAATLAAPTAERGAANFVLHPDHPLARRIGNLTARSNPSYTQNYQTGGTVNFTPTGTGFTLNYNVQQDFVVGVGWNPGSNQPITHSGTFTVNSGLGSLSVYGWSTNPLVEYYIMEVNDGITVGGQQMGTVESDGGTYTIWKHQQVNQPAIAGSGLYTFWQYISIRDSPRTSGTVTVQNHFDAWAKLGMNLGTMNLQVVAVESWSGSGSAQQTVYNGGSGSTGGSGGGNGGSSGGNGGSSGGSGGSTGTCSALWGQCGGQGWTGPTCCSQGTCKAQNQWYSQCLQ</sequence>
<evidence type="ECO:0000256" key="7">
    <source>
        <dbReference type="ARBA" id="ARBA00022801"/>
    </source>
</evidence>
<evidence type="ECO:0000256" key="4">
    <source>
        <dbReference type="ARBA" id="ARBA00012590"/>
    </source>
</evidence>
<dbReference type="InterPro" id="IPR000254">
    <property type="entry name" value="CBD"/>
</dbReference>
<keyword evidence="18" id="KW-1185">Reference proteome</keyword>
<keyword evidence="8 11" id="KW-0119">Carbohydrate metabolism</keyword>
<evidence type="ECO:0000256" key="8">
    <source>
        <dbReference type="ARBA" id="ARBA00023277"/>
    </source>
</evidence>
<dbReference type="Pfam" id="PF00734">
    <property type="entry name" value="CBM_1"/>
    <property type="match status" value="1"/>
</dbReference>
<dbReference type="RefSeq" id="XP_003649436.1">
    <property type="nucleotide sequence ID" value="XM_003649388.1"/>
</dbReference>
<dbReference type="SUPFAM" id="SSF57180">
    <property type="entry name" value="Cellulose-binding domain"/>
    <property type="match status" value="1"/>
</dbReference>
<feature type="active site" description="Nucleophile" evidence="11">
    <location>
        <position position="123"/>
    </location>
</feature>
<evidence type="ECO:0000256" key="11">
    <source>
        <dbReference type="PROSITE-ProRule" id="PRU01097"/>
    </source>
</evidence>
<dbReference type="Proteomes" id="UP000008181">
    <property type="component" value="Chromosome 1"/>
</dbReference>
<dbReference type="SUPFAM" id="SSF49899">
    <property type="entry name" value="Concanavalin A-like lectins/glucanases"/>
    <property type="match status" value="1"/>
</dbReference>
<keyword evidence="6 14" id="KW-0732">Signal</keyword>
<dbReference type="PROSITE" id="PS51761">
    <property type="entry name" value="GH11_3"/>
    <property type="match status" value="1"/>
</dbReference>
<dbReference type="EMBL" id="CP003009">
    <property type="protein sequence ID" value="AEO63100.1"/>
    <property type="molecule type" value="Genomic_DNA"/>
</dbReference>
<evidence type="ECO:0000256" key="9">
    <source>
        <dbReference type="ARBA" id="ARBA00023295"/>
    </source>
</evidence>
<dbReference type="PANTHER" id="PTHR46828:SF4">
    <property type="entry name" value="ENDO-1,4-BETA-XYLANASE"/>
    <property type="match status" value="1"/>
</dbReference>
<dbReference type="Pfam" id="PF00457">
    <property type="entry name" value="Glyco_hydro_11"/>
    <property type="match status" value="1"/>
</dbReference>
<comment type="similarity">
    <text evidence="3 11 12">Belongs to the glycosyl hydrolase 11 (cellulase G) family.</text>
</comment>
<comment type="pathway">
    <text evidence="2 11 12">Glycan degradation; xylan degradation.</text>
</comment>
<dbReference type="InterPro" id="IPR013320">
    <property type="entry name" value="ConA-like_dom_sf"/>
</dbReference>
<feature type="signal peptide" evidence="14">
    <location>
        <begin position="1"/>
        <end position="19"/>
    </location>
</feature>
<dbReference type="PRINTS" id="PR00911">
    <property type="entry name" value="GLHYDRLASE11"/>
</dbReference>
<evidence type="ECO:0000256" key="2">
    <source>
        <dbReference type="ARBA" id="ARBA00004851"/>
    </source>
</evidence>
<dbReference type="PROSITE" id="PS51164">
    <property type="entry name" value="CBM1_2"/>
    <property type="match status" value="1"/>
</dbReference>
<dbReference type="GO" id="GO:0031176">
    <property type="term" value="F:endo-1,4-beta-xylanase activity"/>
    <property type="evidence" value="ECO:0007669"/>
    <property type="project" value="UniProtKB-UniRule"/>
</dbReference>
<gene>
    <name evidence="17" type="ORF">THITE_2107967</name>
</gene>
<evidence type="ECO:0000256" key="14">
    <source>
        <dbReference type="SAM" id="SignalP"/>
    </source>
</evidence>
<dbReference type="AlphaFoldDB" id="G2QWT6"/>
<keyword evidence="9 11" id="KW-0326">Glycosidase</keyword>
<evidence type="ECO:0000256" key="10">
    <source>
        <dbReference type="ARBA" id="ARBA00023326"/>
    </source>
</evidence>
<dbReference type="GeneID" id="11515617"/>
<evidence type="ECO:0000256" key="3">
    <source>
        <dbReference type="ARBA" id="ARBA00007792"/>
    </source>
</evidence>
<keyword evidence="5 11" id="KW-0858">Xylan degradation</keyword>
<dbReference type="GO" id="GO:0030248">
    <property type="term" value="F:cellulose binding"/>
    <property type="evidence" value="ECO:0007669"/>
    <property type="project" value="InterPro"/>
</dbReference>
<dbReference type="HOGENOM" id="CLU_052631_0_2_1"/>
<feature type="region of interest" description="Disordered" evidence="13">
    <location>
        <begin position="224"/>
        <end position="254"/>
    </location>
</feature>
<dbReference type="Gene3D" id="2.60.120.180">
    <property type="match status" value="1"/>
</dbReference>